<organism evidence="1 2">
    <name type="scientific">Abditibacterium utsteinense</name>
    <dbReference type="NCBI Taxonomy" id="1960156"/>
    <lineage>
        <taxon>Bacteria</taxon>
        <taxon>Pseudomonadati</taxon>
        <taxon>Abditibacteriota</taxon>
        <taxon>Abditibacteriia</taxon>
        <taxon>Abditibacteriales</taxon>
        <taxon>Abditibacteriaceae</taxon>
        <taxon>Abditibacterium</taxon>
    </lineage>
</organism>
<proteinExistence type="predicted"/>
<sequence>MCFILDLLFNLLIVFWPCSSKSRLEDNAESRREYEFWLQERRAARKR</sequence>
<reference evidence="1 2" key="1">
    <citation type="journal article" date="2018" name="Syst. Appl. Microbiol.">
        <title>Abditibacterium utsteinense sp. nov., the first cultivated member of candidate phylum FBP, isolated from ice-free Antarctic soil samples.</title>
        <authorList>
            <person name="Tahon G."/>
            <person name="Tytgat B."/>
            <person name="Lebbe L."/>
            <person name="Carlier A."/>
            <person name="Willems A."/>
        </authorList>
    </citation>
    <scope>NUCLEOTIDE SEQUENCE [LARGE SCALE GENOMIC DNA]</scope>
    <source>
        <strain evidence="1 2">LMG 29911</strain>
    </source>
</reference>
<evidence type="ECO:0000313" key="2">
    <source>
        <dbReference type="Proteomes" id="UP000237684"/>
    </source>
</evidence>
<dbReference type="AlphaFoldDB" id="A0A2S8SSY8"/>
<dbReference type="Proteomes" id="UP000237684">
    <property type="component" value="Unassembled WGS sequence"/>
</dbReference>
<accession>A0A2S8SSY8</accession>
<dbReference type="EMBL" id="NIGF01000008">
    <property type="protein sequence ID" value="PQV63907.1"/>
    <property type="molecule type" value="Genomic_DNA"/>
</dbReference>
<dbReference type="InParanoid" id="A0A2S8SSY8"/>
<evidence type="ECO:0000313" key="1">
    <source>
        <dbReference type="EMBL" id="PQV63907.1"/>
    </source>
</evidence>
<name>A0A2S8SSY8_9BACT</name>
<protein>
    <submittedName>
        <fullName evidence="1">Uncharacterized protein</fullName>
    </submittedName>
</protein>
<gene>
    <name evidence="1" type="ORF">B1R32_108118</name>
</gene>
<comment type="caution">
    <text evidence="1">The sequence shown here is derived from an EMBL/GenBank/DDBJ whole genome shotgun (WGS) entry which is preliminary data.</text>
</comment>
<keyword evidence="2" id="KW-1185">Reference proteome</keyword>